<keyword evidence="2" id="KW-1185">Reference proteome</keyword>
<dbReference type="GeneID" id="28833104"/>
<dbReference type="RefSeq" id="XP_018060723.1">
    <property type="nucleotide sequence ID" value="XM_018223378.1"/>
</dbReference>
<dbReference type="AlphaFoldDB" id="A0A132B1V2"/>
<dbReference type="STRING" id="149040.A0A132B1V2"/>
<dbReference type="InParanoid" id="A0A132B1V2"/>
<evidence type="ECO:0000313" key="2">
    <source>
        <dbReference type="Proteomes" id="UP000070700"/>
    </source>
</evidence>
<dbReference type="KEGG" id="psco:LY89DRAFT_790536"/>
<organism evidence="1 2">
    <name type="scientific">Mollisia scopiformis</name>
    <name type="common">Conifer needle endophyte fungus</name>
    <name type="synonym">Phialocephala scopiformis</name>
    <dbReference type="NCBI Taxonomy" id="149040"/>
    <lineage>
        <taxon>Eukaryota</taxon>
        <taxon>Fungi</taxon>
        <taxon>Dikarya</taxon>
        <taxon>Ascomycota</taxon>
        <taxon>Pezizomycotina</taxon>
        <taxon>Leotiomycetes</taxon>
        <taxon>Helotiales</taxon>
        <taxon>Mollisiaceae</taxon>
        <taxon>Mollisia</taxon>
    </lineage>
</organism>
<evidence type="ECO:0000313" key="1">
    <source>
        <dbReference type="EMBL" id="KUJ06368.1"/>
    </source>
</evidence>
<accession>A0A132B1V2</accession>
<sequence>MSNFGTFGARAANSNGIANSIANATAGSASPFTPALATPTNSTSQSANRGAFSASNFSGFLSHNSSASDLSICQGTGAVPFQAFVENEPNSPTHQQNAFQHICFQQPYQKCSPEELRLNDYNQGTKFVQVRCPRTGAIAGAFGGSPFGGFGATNTAFGRTAPSTPTNAVAISPAAGFGTTGTNPNTSANLFGNSAATAKPGVAGLSTSSTSSVFTSSAVSGATLPKFTGFGGACPTTPTPNAFGNSFGSANPPSISASTTPSGGPFASNGSLFTGPLFASVGGNSQSSVLMNTFGGPVATGDQVPSAVTGPLGSAMFSSPAAATVSTPKVTGVGSSVSLANQSSKQPTASGGILTSATAGNNASSTAAASIPAPWDGLFDPDGDVEITAKYHGATVTGKVSSRIMAFASPIWKKLIFPDANRVEAAAPTLIGEQLENDEVGERALPKPALCSIPVKKLDFSDDDGDSLQVILNLAHLRFGKVPTTALPNLYKFAVLCNKYDCVRLIGGPWLSAWLRLPKSPSVGTLFIAWVFGQERKFDSTSSVMIKGIRLDENGNYLAPSGVALNWNLLPSKTTCKQIRATRRDTIEKLLKVVYDAISMYVNSEEILCAQRHKSCHAITLGTLILDAAKADLWYLAGLDCLSRNYGLEFPRVKISRPQSKL</sequence>
<dbReference type="EMBL" id="KQ947447">
    <property type="protein sequence ID" value="KUJ06368.1"/>
    <property type="molecule type" value="Genomic_DNA"/>
</dbReference>
<reference evidence="1 2" key="1">
    <citation type="submission" date="2015-10" db="EMBL/GenBank/DDBJ databases">
        <title>Full genome of DAOMC 229536 Phialocephala scopiformis, a fungal endophyte of spruce producing the potent anti-insectan compound rugulosin.</title>
        <authorList>
            <consortium name="DOE Joint Genome Institute"/>
            <person name="Walker A.K."/>
            <person name="Frasz S.L."/>
            <person name="Seifert K.A."/>
            <person name="Miller J.D."/>
            <person name="Mondo S.J."/>
            <person name="Labutti K."/>
            <person name="Lipzen A."/>
            <person name="Dockter R."/>
            <person name="Kennedy M."/>
            <person name="Grigoriev I.V."/>
            <person name="Spatafora J.W."/>
        </authorList>
    </citation>
    <scope>NUCLEOTIDE SEQUENCE [LARGE SCALE GENOMIC DNA]</scope>
    <source>
        <strain evidence="1 2">CBS 120377</strain>
    </source>
</reference>
<dbReference type="OrthoDB" id="5275938at2759"/>
<dbReference type="Gene3D" id="1.10.10.2360">
    <property type="match status" value="1"/>
</dbReference>
<gene>
    <name evidence="1" type="ORF">LY89DRAFT_790536</name>
</gene>
<protein>
    <submittedName>
        <fullName evidence="1">Uncharacterized protein</fullName>
    </submittedName>
</protein>
<dbReference type="Proteomes" id="UP000070700">
    <property type="component" value="Unassembled WGS sequence"/>
</dbReference>
<proteinExistence type="predicted"/>
<name>A0A132B1V2_MOLSC</name>